<dbReference type="Pfam" id="PF17875">
    <property type="entry name" value="RPA43_OB"/>
    <property type="match status" value="1"/>
</dbReference>
<comment type="caution">
    <text evidence="8">The sequence shown here is derived from an EMBL/GenBank/DDBJ whole genome shotgun (WGS) entry which is preliminary data.</text>
</comment>
<evidence type="ECO:0000313" key="8">
    <source>
        <dbReference type="EMBL" id="CAD6269920.1"/>
    </source>
</evidence>
<dbReference type="InterPro" id="IPR045113">
    <property type="entry name" value="Rpb7-like"/>
</dbReference>
<feature type="region of interest" description="Disordered" evidence="6">
    <location>
        <begin position="57"/>
        <end position="108"/>
    </location>
</feature>
<reference evidence="8" key="1">
    <citation type="submission" date="2020-10" db="EMBL/GenBank/DDBJ databases">
        <authorList>
            <person name="Han B."/>
            <person name="Lu T."/>
            <person name="Zhao Q."/>
            <person name="Huang X."/>
            <person name="Zhao Y."/>
        </authorList>
    </citation>
    <scope>NUCLEOTIDE SEQUENCE</scope>
</reference>
<keyword evidence="3 5" id="KW-0804">Transcription</keyword>
<proteinExistence type="predicted"/>
<feature type="compositionally biased region" description="Basic and acidic residues" evidence="6">
    <location>
        <begin position="57"/>
        <end position="77"/>
    </location>
</feature>
<dbReference type="PANTHER" id="PTHR12709:SF5">
    <property type="entry name" value="DNA-DIRECTED RNA POLYMERASE I SUBUNIT RPA43"/>
    <property type="match status" value="1"/>
</dbReference>
<sequence length="290" mass="32834">MEALRTAEAELTVYVHPSNTKRVRHAVNRQLSALLFTYDNRFDGVLLTHEVAFHLGNDKEGKPKKDENGEPKDESGEPKSCVKGKIKDGSGEPKDESGEPKDESGKPKICVKGKIMNGLVPYFGVQVRANLLLFSPQPDMILEGTVEMLGKESIHAIVLGVFSVAIMSEDIREKFKFKRKSEGGKFASRTDKKHVIKRGTMIRFSVKRVDTEMNCHITGSLIPPHTGCMRWLSVHDTEYASELKSDESRSRDTSTKIEQNKQEHRILKNEDGMVKSEQPYKSRKRRHIEE</sequence>
<evidence type="ECO:0000256" key="6">
    <source>
        <dbReference type="SAM" id="MobiDB-lite"/>
    </source>
</evidence>
<evidence type="ECO:0000256" key="2">
    <source>
        <dbReference type="ARBA" id="ARBA00022478"/>
    </source>
</evidence>
<comment type="subcellular location">
    <subcellularLocation>
        <location evidence="1 5">Nucleus</location>
    </subcellularLocation>
</comment>
<accession>A0A811RIS1</accession>
<protein>
    <recommendedName>
        <fullName evidence="5">DNA-directed RNA polymerase subunit</fullName>
    </recommendedName>
</protein>
<dbReference type="Gene3D" id="2.40.50.1060">
    <property type="match status" value="1"/>
</dbReference>
<dbReference type="Gene3D" id="3.30.1490.120">
    <property type="entry name" value="RNA polymerase Rpb7-like, N-terminal domain"/>
    <property type="match status" value="1"/>
</dbReference>
<gene>
    <name evidence="8" type="ORF">NCGR_LOCUS53217</name>
</gene>
<feature type="region of interest" description="Disordered" evidence="6">
    <location>
        <begin position="243"/>
        <end position="290"/>
    </location>
</feature>
<name>A0A811RIS1_9POAL</name>
<comment type="function">
    <text evidence="5">DNA-dependent RNA polymerase which catalyzes the transcription of DNA into RNA using the four ribonucleoside triphosphates as substrates.</text>
</comment>
<evidence type="ECO:0000313" key="9">
    <source>
        <dbReference type="Proteomes" id="UP000604825"/>
    </source>
</evidence>
<dbReference type="InterPro" id="IPR041178">
    <property type="entry name" value="RPA43_OB"/>
</dbReference>
<evidence type="ECO:0000256" key="3">
    <source>
        <dbReference type="ARBA" id="ARBA00023163"/>
    </source>
</evidence>
<evidence type="ECO:0000259" key="7">
    <source>
        <dbReference type="Pfam" id="PF17875"/>
    </source>
</evidence>
<feature type="compositionally biased region" description="Basic and acidic residues" evidence="6">
    <location>
        <begin position="243"/>
        <end position="280"/>
    </location>
</feature>
<keyword evidence="9" id="KW-1185">Reference proteome</keyword>
<dbReference type="InterPro" id="IPR036898">
    <property type="entry name" value="RNA_pol_Rpb7-like_N_sf"/>
</dbReference>
<evidence type="ECO:0000256" key="1">
    <source>
        <dbReference type="ARBA" id="ARBA00004123"/>
    </source>
</evidence>
<dbReference type="AlphaFoldDB" id="A0A811RIS1"/>
<feature type="compositionally biased region" description="Basic residues" evidence="6">
    <location>
        <begin position="281"/>
        <end position="290"/>
    </location>
</feature>
<dbReference type="Proteomes" id="UP000604825">
    <property type="component" value="Unassembled WGS sequence"/>
</dbReference>
<feature type="domain" description="RPA43 OB" evidence="7">
    <location>
        <begin position="136"/>
        <end position="240"/>
    </location>
</feature>
<evidence type="ECO:0000256" key="4">
    <source>
        <dbReference type="ARBA" id="ARBA00023242"/>
    </source>
</evidence>
<dbReference type="FunFam" id="2.40.50.1060:FF:000002">
    <property type="entry name" value="DNA-directed RNA polymerase"/>
    <property type="match status" value="1"/>
</dbReference>
<dbReference type="GO" id="GO:0006362">
    <property type="term" value="P:transcription elongation by RNA polymerase I"/>
    <property type="evidence" value="ECO:0007669"/>
    <property type="project" value="TreeGrafter"/>
</dbReference>
<dbReference type="GO" id="GO:0005736">
    <property type="term" value="C:RNA polymerase I complex"/>
    <property type="evidence" value="ECO:0007669"/>
    <property type="project" value="TreeGrafter"/>
</dbReference>
<keyword evidence="4 5" id="KW-0539">Nucleus</keyword>
<dbReference type="GO" id="GO:0006352">
    <property type="term" value="P:DNA-templated transcription initiation"/>
    <property type="evidence" value="ECO:0007669"/>
    <property type="project" value="UniProtKB-UniRule"/>
</dbReference>
<dbReference type="PANTHER" id="PTHR12709">
    <property type="entry name" value="DNA-DIRECTED RNA POLYMERASE II, III"/>
    <property type="match status" value="1"/>
</dbReference>
<dbReference type="OrthoDB" id="10250504at2759"/>
<evidence type="ECO:0000256" key="5">
    <source>
        <dbReference type="RuleBase" id="RU369086"/>
    </source>
</evidence>
<feature type="compositionally biased region" description="Basic and acidic residues" evidence="6">
    <location>
        <begin position="85"/>
        <end position="106"/>
    </location>
</feature>
<keyword evidence="2 5" id="KW-0240">DNA-directed RNA polymerase</keyword>
<dbReference type="EMBL" id="CAJGYO010000015">
    <property type="protein sequence ID" value="CAD6269920.1"/>
    <property type="molecule type" value="Genomic_DNA"/>
</dbReference>
<organism evidence="8 9">
    <name type="scientific">Miscanthus lutarioriparius</name>
    <dbReference type="NCBI Taxonomy" id="422564"/>
    <lineage>
        <taxon>Eukaryota</taxon>
        <taxon>Viridiplantae</taxon>
        <taxon>Streptophyta</taxon>
        <taxon>Embryophyta</taxon>
        <taxon>Tracheophyta</taxon>
        <taxon>Spermatophyta</taxon>
        <taxon>Magnoliopsida</taxon>
        <taxon>Liliopsida</taxon>
        <taxon>Poales</taxon>
        <taxon>Poaceae</taxon>
        <taxon>PACMAD clade</taxon>
        <taxon>Panicoideae</taxon>
        <taxon>Andropogonodae</taxon>
        <taxon>Andropogoneae</taxon>
        <taxon>Saccharinae</taxon>
        <taxon>Miscanthus</taxon>
    </lineage>
</organism>